<comment type="caution">
    <text evidence="2">The sequence shown here is derived from an EMBL/GenBank/DDBJ whole genome shotgun (WGS) entry which is preliminary data.</text>
</comment>
<feature type="compositionally biased region" description="Polar residues" evidence="1">
    <location>
        <begin position="1"/>
        <end position="14"/>
    </location>
</feature>
<protein>
    <submittedName>
        <fullName evidence="2">Uncharacterized protein</fullName>
    </submittedName>
</protein>
<evidence type="ECO:0000313" key="3">
    <source>
        <dbReference type="Proteomes" id="UP000614982"/>
    </source>
</evidence>
<evidence type="ECO:0000256" key="1">
    <source>
        <dbReference type="SAM" id="MobiDB-lite"/>
    </source>
</evidence>
<dbReference type="Proteomes" id="UP000614982">
    <property type="component" value="Unassembled WGS sequence"/>
</dbReference>
<feature type="region of interest" description="Disordered" evidence="1">
    <location>
        <begin position="1"/>
        <end position="57"/>
    </location>
</feature>
<keyword evidence="3" id="KW-1185">Reference proteome</keyword>
<accession>A0ABQ1DUS5</accession>
<evidence type="ECO:0000313" key="2">
    <source>
        <dbReference type="EMBL" id="GFM94572.1"/>
    </source>
</evidence>
<feature type="compositionally biased region" description="Basic and acidic residues" evidence="1">
    <location>
        <begin position="46"/>
        <end position="57"/>
    </location>
</feature>
<organism evidence="2 3">
    <name type="scientific">Pseudomonas cichorii</name>
    <dbReference type="NCBI Taxonomy" id="36746"/>
    <lineage>
        <taxon>Bacteria</taxon>
        <taxon>Pseudomonadati</taxon>
        <taxon>Pseudomonadota</taxon>
        <taxon>Gammaproteobacteria</taxon>
        <taxon>Pseudomonadales</taxon>
        <taxon>Pseudomonadaceae</taxon>
        <taxon>Pseudomonas</taxon>
    </lineage>
</organism>
<feature type="compositionally biased region" description="Basic and acidic residues" evidence="1">
    <location>
        <begin position="15"/>
        <end position="31"/>
    </location>
</feature>
<gene>
    <name evidence="2" type="ORF">PSCICP_45440</name>
</gene>
<name>A0ABQ1DUS5_PSECI</name>
<dbReference type="EMBL" id="BLWA01000018">
    <property type="protein sequence ID" value="GFM94572.1"/>
    <property type="molecule type" value="Genomic_DNA"/>
</dbReference>
<proteinExistence type="predicted"/>
<sequence length="57" mass="6553">MILLQAVSSTQNDSNARERKDMDEAPERKEAASQQQVYEPGWRNAESLEDKTGIWFP</sequence>
<reference evidence="2 3" key="1">
    <citation type="submission" date="2020-05" db="EMBL/GenBank/DDBJ databases">
        <title>Genetic diversity of Pseudomonas cichorii.</title>
        <authorList>
            <person name="Tani S."/>
            <person name="Yagi H."/>
            <person name="Hashimoto S."/>
            <person name="Iiyama K."/>
            <person name="Furuya N."/>
        </authorList>
    </citation>
    <scope>NUCLEOTIDE SEQUENCE [LARGE SCALE GENOMIC DNA]</scope>
    <source>
        <strain evidence="2 3">LMG 2162</strain>
    </source>
</reference>